<dbReference type="AlphaFoldDB" id="A0A8R2NNX7"/>
<dbReference type="RefSeq" id="XP_029344435.1">
    <property type="nucleotide sequence ID" value="XM_029488575.1"/>
</dbReference>
<dbReference type="InterPro" id="IPR035969">
    <property type="entry name" value="Rab-GAP_TBC_sf"/>
</dbReference>
<dbReference type="InterPro" id="IPR000195">
    <property type="entry name" value="Rab-GAP-TBC_dom"/>
</dbReference>
<evidence type="ECO:0000313" key="3">
    <source>
        <dbReference type="EnsemblMetazoa" id="XP_029344435.1"/>
    </source>
</evidence>
<dbReference type="FunFam" id="1.10.472.80:FF:000009">
    <property type="entry name" value="TBC1 domain family member 13"/>
    <property type="match status" value="1"/>
</dbReference>
<dbReference type="EnsemblMetazoa" id="XM_029488575.1">
    <property type="protein sequence ID" value="XP_029344435.1"/>
    <property type="gene ID" value="LOC100168681"/>
</dbReference>
<feature type="domain" description="Rab-GAP TBC" evidence="2">
    <location>
        <begin position="34"/>
        <end position="245"/>
    </location>
</feature>
<name>A0A8R2NNX7_ACYPI</name>
<reference evidence="4" key="1">
    <citation type="submission" date="2010-06" db="EMBL/GenBank/DDBJ databases">
        <authorList>
            <person name="Jiang H."/>
            <person name="Abraham K."/>
            <person name="Ali S."/>
            <person name="Alsbrooks S.L."/>
            <person name="Anim B.N."/>
            <person name="Anosike U.S."/>
            <person name="Attaway T."/>
            <person name="Bandaranaike D.P."/>
            <person name="Battles P.K."/>
            <person name="Bell S.N."/>
            <person name="Bell A.V."/>
            <person name="Beltran B."/>
            <person name="Bickham C."/>
            <person name="Bustamante Y."/>
            <person name="Caleb T."/>
            <person name="Canada A."/>
            <person name="Cardenas V."/>
            <person name="Carter K."/>
            <person name="Chacko J."/>
            <person name="Chandrabose M.N."/>
            <person name="Chavez D."/>
            <person name="Chavez A."/>
            <person name="Chen L."/>
            <person name="Chu H.-S."/>
            <person name="Claassen K.J."/>
            <person name="Cockrell R."/>
            <person name="Collins M."/>
            <person name="Cooper J.A."/>
            <person name="Cree A."/>
            <person name="Curry S.M."/>
            <person name="Da Y."/>
            <person name="Dao M.D."/>
            <person name="Das B."/>
            <person name="Davila M.-L."/>
            <person name="Davy-Carroll L."/>
            <person name="Denson S."/>
            <person name="Dinh H."/>
            <person name="Ebong V.E."/>
            <person name="Edwards J.R."/>
            <person name="Egan A."/>
            <person name="El-Daye J."/>
            <person name="Escobedo L."/>
            <person name="Fernandez S."/>
            <person name="Fernando P.R."/>
            <person name="Flagg N."/>
            <person name="Forbes L.D."/>
            <person name="Fowler R.G."/>
            <person name="Fu Q."/>
            <person name="Gabisi R.A."/>
            <person name="Ganer J."/>
            <person name="Garbino Pronczuk A."/>
            <person name="Garcia R.M."/>
            <person name="Garner T."/>
            <person name="Garrett T.E."/>
            <person name="Gonzalez D.A."/>
            <person name="Hamid H."/>
            <person name="Hawkins E.S."/>
            <person name="Hirani K."/>
            <person name="Hogues M.E."/>
            <person name="Hollins B."/>
            <person name="Hsiao C.-H."/>
            <person name="Jabil R."/>
            <person name="James M.L."/>
            <person name="Jhangiani S.N."/>
            <person name="Johnson B."/>
            <person name="Johnson Q."/>
            <person name="Joshi V."/>
            <person name="Kalu J.B."/>
            <person name="Kam C."/>
            <person name="Kashfia A."/>
            <person name="Keebler J."/>
            <person name="Kisamo H."/>
            <person name="Kovar C.L."/>
            <person name="Lago L.A."/>
            <person name="Lai C.-Y."/>
            <person name="Laidlaw J."/>
            <person name="Lara F."/>
            <person name="Le T.-K."/>
            <person name="Lee S.L."/>
            <person name="Legall F.H."/>
            <person name="Lemon S.J."/>
            <person name="Lewis L.R."/>
            <person name="Li B."/>
            <person name="Liu Y."/>
            <person name="Liu Y.-S."/>
            <person name="Lopez J."/>
            <person name="Lozado R.J."/>
            <person name="Lu J."/>
            <person name="Madu R.C."/>
            <person name="Maheshwari M."/>
            <person name="Maheshwari R."/>
            <person name="Malloy K."/>
            <person name="Martinez E."/>
            <person name="Mathew T."/>
            <person name="Mercado I.C."/>
            <person name="Mercado C."/>
            <person name="Meyer B."/>
            <person name="Montgomery K."/>
            <person name="Morgan M.B."/>
            <person name="Munidasa M."/>
            <person name="Nazareth L.V."/>
            <person name="Nelson J."/>
            <person name="Ng B.M."/>
            <person name="Nguyen N.B."/>
            <person name="Nguyen P.Q."/>
            <person name="Nguyen T."/>
            <person name="Obregon M."/>
            <person name="Okwuonu G.O."/>
            <person name="Onwere C.G."/>
            <person name="Orozco G."/>
            <person name="Parra A."/>
            <person name="Patel S."/>
            <person name="Patil S."/>
            <person name="Perez A."/>
            <person name="Perez Y."/>
            <person name="Pham C."/>
            <person name="Primus E.L."/>
            <person name="Pu L.-L."/>
            <person name="Puazo M."/>
            <person name="Qin X."/>
            <person name="Quiroz J.B."/>
            <person name="Reese J."/>
            <person name="Richards S."/>
            <person name="Rives C.M."/>
            <person name="Robberts R."/>
            <person name="Ruiz S.J."/>
            <person name="Ruiz M.J."/>
            <person name="Santibanez J."/>
            <person name="Schneider B.W."/>
            <person name="Sisson I."/>
            <person name="Smith M."/>
            <person name="Sodergren E."/>
            <person name="Song X.-Z."/>
            <person name="Song B.B."/>
            <person name="Summersgill H."/>
            <person name="Thelus R."/>
            <person name="Thornton R.D."/>
            <person name="Trejos Z.Y."/>
            <person name="Usmani K."/>
            <person name="Vattathil S."/>
            <person name="Villasana D."/>
            <person name="Walker D.L."/>
            <person name="Wang S."/>
            <person name="Wang K."/>
            <person name="White C.S."/>
            <person name="Williams A.C."/>
            <person name="Williamson J."/>
            <person name="Wilson K."/>
            <person name="Woghiren I.O."/>
            <person name="Woodworth J.R."/>
            <person name="Worley K.C."/>
            <person name="Wright R.A."/>
            <person name="Wu W."/>
            <person name="Young L."/>
            <person name="Zhang L."/>
            <person name="Zhang J."/>
            <person name="Zhu Y."/>
            <person name="Muzny D.M."/>
            <person name="Weinstock G."/>
            <person name="Gibbs R.A."/>
        </authorList>
    </citation>
    <scope>NUCLEOTIDE SEQUENCE [LARGE SCALE GENOMIC DNA]</scope>
    <source>
        <strain evidence="4">LSR1</strain>
    </source>
</reference>
<keyword evidence="4" id="KW-1185">Reference proteome</keyword>
<dbReference type="GO" id="GO:0005096">
    <property type="term" value="F:GTPase activator activity"/>
    <property type="evidence" value="ECO:0007669"/>
    <property type="project" value="UniProtKB-KW"/>
</dbReference>
<reference evidence="3" key="2">
    <citation type="submission" date="2022-06" db="UniProtKB">
        <authorList>
            <consortium name="EnsemblMetazoa"/>
        </authorList>
    </citation>
    <scope>IDENTIFICATION</scope>
</reference>
<dbReference type="Pfam" id="PF00566">
    <property type="entry name" value="RabGAP-TBC"/>
    <property type="match status" value="1"/>
</dbReference>
<dbReference type="SMART" id="SM00164">
    <property type="entry name" value="TBC"/>
    <property type="match status" value="1"/>
</dbReference>
<sequence length="308" mass="36346">MSSYDLRLKDLDQVLESEVIDLSKLREFCFNGIPDVKGYRSLCWRLLLNYLPCDRNKWDEQLDHHRKLYQQWLDEILVTPGSIDNEECDHPLSEDPNSKWNTFFKDNQALTQIDKDVRRLHPELSFFQQATDYPLPIVVYSCGTKRLNRRVEHAEADCFFVFTNLMSEIRDFFIKTLDETDTGIVNMMRKVTDRLKENDPVVHSYLVKNEIYPQYYSFRWLTLLLSQEFSLPEVLRIWDSLFSDSQRFSFLIDICCAMIVLIRDQILAGDFSTIVKLLQNYPNVETRVILNKAAELSIKNRDEESSGI</sequence>
<accession>A0A8R2NNX7</accession>
<protein>
    <recommendedName>
        <fullName evidence="2">Rab-GAP TBC domain-containing protein</fullName>
    </recommendedName>
</protein>
<evidence type="ECO:0000313" key="4">
    <source>
        <dbReference type="Proteomes" id="UP000007819"/>
    </source>
</evidence>
<dbReference type="PANTHER" id="PTHR22957">
    <property type="entry name" value="TBC1 DOMAIN FAMILY MEMBER GTPASE-ACTIVATING PROTEIN"/>
    <property type="match status" value="1"/>
</dbReference>
<dbReference type="PROSITE" id="PS50086">
    <property type="entry name" value="TBC_RABGAP"/>
    <property type="match status" value="1"/>
</dbReference>
<organism evidence="3 4">
    <name type="scientific">Acyrthosiphon pisum</name>
    <name type="common">Pea aphid</name>
    <dbReference type="NCBI Taxonomy" id="7029"/>
    <lineage>
        <taxon>Eukaryota</taxon>
        <taxon>Metazoa</taxon>
        <taxon>Ecdysozoa</taxon>
        <taxon>Arthropoda</taxon>
        <taxon>Hexapoda</taxon>
        <taxon>Insecta</taxon>
        <taxon>Pterygota</taxon>
        <taxon>Neoptera</taxon>
        <taxon>Paraneoptera</taxon>
        <taxon>Hemiptera</taxon>
        <taxon>Sternorrhyncha</taxon>
        <taxon>Aphidomorpha</taxon>
        <taxon>Aphidoidea</taxon>
        <taxon>Aphididae</taxon>
        <taxon>Macrosiphini</taxon>
        <taxon>Acyrthosiphon</taxon>
    </lineage>
</organism>
<dbReference type="OrthoDB" id="10263206at2759"/>
<proteinExistence type="predicted"/>
<keyword evidence="1" id="KW-0343">GTPase activation</keyword>
<dbReference type="Gene3D" id="1.10.472.80">
    <property type="entry name" value="Ypt/Rab-GAP domain of gyp1p, domain 3"/>
    <property type="match status" value="1"/>
</dbReference>
<dbReference type="Proteomes" id="UP000007819">
    <property type="component" value="Chromosome A1"/>
</dbReference>
<dbReference type="GO" id="GO:0006886">
    <property type="term" value="P:intracellular protein transport"/>
    <property type="evidence" value="ECO:0007669"/>
    <property type="project" value="TreeGrafter"/>
</dbReference>
<dbReference type="GeneID" id="100168681"/>
<evidence type="ECO:0000259" key="2">
    <source>
        <dbReference type="PROSITE" id="PS50086"/>
    </source>
</evidence>
<dbReference type="Gene3D" id="1.10.10.750">
    <property type="entry name" value="Ypt/Rab-GAP domain of gyp1p, domain 1"/>
    <property type="match status" value="1"/>
</dbReference>
<dbReference type="PANTHER" id="PTHR22957:SF27">
    <property type="entry name" value="TBC1 DOMAIN FAMILY MEMBER 13"/>
    <property type="match status" value="1"/>
</dbReference>
<dbReference type="SUPFAM" id="SSF47923">
    <property type="entry name" value="Ypt/Rab-GAP domain of gyp1p"/>
    <property type="match status" value="2"/>
</dbReference>
<evidence type="ECO:0000256" key="1">
    <source>
        <dbReference type="ARBA" id="ARBA00022468"/>
    </source>
</evidence>